<comment type="caution">
    <text evidence="2">The sequence shown here is derived from an EMBL/GenBank/DDBJ whole genome shotgun (WGS) entry which is preliminary data.</text>
</comment>
<feature type="region of interest" description="Disordered" evidence="1">
    <location>
        <begin position="1"/>
        <end position="62"/>
    </location>
</feature>
<organism evidence="2 3">
    <name type="scientific">Phytophthora palmivora</name>
    <dbReference type="NCBI Taxonomy" id="4796"/>
    <lineage>
        <taxon>Eukaryota</taxon>
        <taxon>Sar</taxon>
        <taxon>Stramenopiles</taxon>
        <taxon>Oomycota</taxon>
        <taxon>Peronosporomycetes</taxon>
        <taxon>Peronosporales</taxon>
        <taxon>Peronosporaceae</taxon>
        <taxon>Phytophthora</taxon>
    </lineage>
</organism>
<evidence type="ECO:0000313" key="3">
    <source>
        <dbReference type="Proteomes" id="UP000237271"/>
    </source>
</evidence>
<proteinExistence type="predicted"/>
<dbReference type="AlphaFoldDB" id="A0A2P4XTN3"/>
<gene>
    <name evidence="2" type="ORF">PHPALM_14943</name>
</gene>
<dbReference type="Proteomes" id="UP000237271">
    <property type="component" value="Unassembled WGS sequence"/>
</dbReference>
<protein>
    <submittedName>
        <fullName evidence="2">Uncharacterized protein</fullName>
    </submittedName>
</protein>
<sequence>MRRQAQCKEPQQQEPAQGQYPWNQGRPYRAPSAATDVGSSGTCNVPALWEGKRKFPSRPKGS</sequence>
<keyword evidence="3" id="KW-1185">Reference proteome</keyword>
<reference evidence="2 3" key="1">
    <citation type="journal article" date="2017" name="Genome Biol. Evol.">
        <title>Phytophthora megakarya and P. palmivora, closely related causal agents of cacao black pod rot, underwent increases in genome sizes and gene numbers by different mechanisms.</title>
        <authorList>
            <person name="Ali S.S."/>
            <person name="Shao J."/>
            <person name="Lary D.J."/>
            <person name="Kronmiller B."/>
            <person name="Shen D."/>
            <person name="Strem M.D."/>
            <person name="Amoako-Attah I."/>
            <person name="Akrofi A.Y."/>
            <person name="Begoude B.A."/>
            <person name="Ten Hoopen G.M."/>
            <person name="Coulibaly K."/>
            <person name="Kebe B.I."/>
            <person name="Melnick R.L."/>
            <person name="Guiltinan M.J."/>
            <person name="Tyler B.M."/>
            <person name="Meinhardt L.W."/>
            <person name="Bailey B.A."/>
        </authorList>
    </citation>
    <scope>NUCLEOTIDE SEQUENCE [LARGE SCALE GENOMIC DNA]</scope>
    <source>
        <strain evidence="3">sbr112.9</strain>
    </source>
</reference>
<accession>A0A2P4XTN3</accession>
<feature type="compositionally biased region" description="Polar residues" evidence="1">
    <location>
        <begin position="9"/>
        <end position="22"/>
    </location>
</feature>
<evidence type="ECO:0000313" key="2">
    <source>
        <dbReference type="EMBL" id="POM68839.1"/>
    </source>
</evidence>
<dbReference type="EMBL" id="NCKW01008022">
    <property type="protein sequence ID" value="POM68839.1"/>
    <property type="molecule type" value="Genomic_DNA"/>
</dbReference>
<evidence type="ECO:0000256" key="1">
    <source>
        <dbReference type="SAM" id="MobiDB-lite"/>
    </source>
</evidence>
<name>A0A2P4XTN3_9STRA</name>